<evidence type="ECO:0000313" key="2">
    <source>
        <dbReference type="Proteomes" id="UP000057820"/>
    </source>
</evidence>
<dbReference type="EMBL" id="LN868938">
    <property type="protein sequence ID" value="CRY78409.1"/>
    <property type="molecule type" value="Genomic_DNA"/>
</dbReference>
<gene>
    <name evidence="1" type="ORF">ERS450000_02916</name>
</gene>
<sequence length="124" mass="13205">MSGPQVRGLALARAHGAFNLVGGLWPLVSVRSFEAVFGPKQDRWLQYTVGGLLAGTGVVQLLAEPTPAGVRAARRAGLVPAVWLLAIDLVFVPAGRIPPTYLLDAAMEVGWLAAWARQIAREHS</sequence>
<dbReference type="AlphaFoldDB" id="A0A0H5NTN3"/>
<name>A0A0H5NTN3_NOCFR</name>
<dbReference type="Proteomes" id="UP000057820">
    <property type="component" value="Chromosome 1"/>
</dbReference>
<organism evidence="1 2">
    <name type="scientific">Nocardia farcinica</name>
    <dbReference type="NCBI Taxonomy" id="37329"/>
    <lineage>
        <taxon>Bacteria</taxon>
        <taxon>Bacillati</taxon>
        <taxon>Actinomycetota</taxon>
        <taxon>Actinomycetes</taxon>
        <taxon>Mycobacteriales</taxon>
        <taxon>Nocardiaceae</taxon>
        <taxon>Nocardia</taxon>
    </lineage>
</organism>
<reference evidence="2" key="1">
    <citation type="submission" date="2015-03" db="EMBL/GenBank/DDBJ databases">
        <authorList>
            <consortium name="Pathogen Informatics"/>
        </authorList>
    </citation>
    <scope>NUCLEOTIDE SEQUENCE [LARGE SCALE GENOMIC DNA]</scope>
    <source>
        <strain evidence="2">NCTC11134</strain>
    </source>
</reference>
<evidence type="ECO:0000313" key="1">
    <source>
        <dbReference type="EMBL" id="CRY78409.1"/>
    </source>
</evidence>
<dbReference type="KEGG" id="nfr:ERS450000_02916"/>
<proteinExistence type="predicted"/>
<dbReference type="RefSeq" id="WP_060592922.1">
    <property type="nucleotide sequence ID" value="NZ_CAACYE020000001.1"/>
</dbReference>
<protein>
    <submittedName>
        <fullName evidence="1">Uncharacterized protein</fullName>
    </submittedName>
</protein>
<accession>A0A0H5NTN3</accession>